<dbReference type="InterPro" id="IPR050989">
    <property type="entry name" value="Rap1_Ran_GAP"/>
</dbReference>
<organism evidence="5 6">
    <name type="scientific">Plutella xylostella</name>
    <name type="common">Diamondback moth</name>
    <name type="synonym">Plutella maculipennis</name>
    <dbReference type="NCBI Taxonomy" id="51655"/>
    <lineage>
        <taxon>Eukaryota</taxon>
        <taxon>Metazoa</taxon>
        <taxon>Ecdysozoa</taxon>
        <taxon>Arthropoda</taxon>
        <taxon>Hexapoda</taxon>
        <taxon>Insecta</taxon>
        <taxon>Pterygota</taxon>
        <taxon>Neoptera</taxon>
        <taxon>Endopterygota</taxon>
        <taxon>Lepidoptera</taxon>
        <taxon>Glossata</taxon>
        <taxon>Ditrysia</taxon>
        <taxon>Yponomeutoidea</taxon>
        <taxon>Plutellidae</taxon>
        <taxon>Plutella</taxon>
    </lineage>
</organism>
<evidence type="ECO:0000259" key="4">
    <source>
        <dbReference type="PROSITE" id="PS50085"/>
    </source>
</evidence>
<comment type="caution">
    <text evidence="5">The sequence shown here is derived from an EMBL/GenBank/DDBJ whole genome shotgun (WGS) entry which is preliminary data.</text>
</comment>
<dbReference type="InterPro" id="IPR035974">
    <property type="entry name" value="Rap/Ran-GAP_sf"/>
</dbReference>
<feature type="domain" description="Rap-GAP" evidence="4">
    <location>
        <begin position="257"/>
        <end position="474"/>
    </location>
</feature>
<dbReference type="Gene3D" id="3.40.50.11210">
    <property type="entry name" value="Rap/Ran-GAP"/>
    <property type="match status" value="1"/>
</dbReference>
<dbReference type="GO" id="GO:0005737">
    <property type="term" value="C:cytoplasm"/>
    <property type="evidence" value="ECO:0007669"/>
    <property type="project" value="TreeGrafter"/>
</dbReference>
<dbReference type="EMBL" id="CAJHNJ030000037">
    <property type="protein sequence ID" value="CAG9129232.1"/>
    <property type="molecule type" value="Genomic_DNA"/>
</dbReference>
<dbReference type="Pfam" id="PF21022">
    <property type="entry name" value="Rap-GAP_dimer"/>
    <property type="match status" value="1"/>
</dbReference>
<keyword evidence="1" id="KW-0343">GTPase activation</keyword>
<evidence type="ECO:0000256" key="2">
    <source>
        <dbReference type="ARBA" id="ARBA00022553"/>
    </source>
</evidence>
<gene>
    <name evidence="5" type="ORF">PLXY2_LOCUS9458</name>
</gene>
<evidence type="ECO:0000313" key="5">
    <source>
        <dbReference type="EMBL" id="CAG9129232.1"/>
    </source>
</evidence>
<dbReference type="Proteomes" id="UP000653454">
    <property type="component" value="Unassembled WGS sequence"/>
</dbReference>
<evidence type="ECO:0000256" key="1">
    <source>
        <dbReference type="ARBA" id="ARBA00022468"/>
    </source>
</evidence>
<dbReference type="PROSITE" id="PS50085">
    <property type="entry name" value="RAPGAP"/>
    <property type="match status" value="1"/>
</dbReference>
<dbReference type="GO" id="GO:0005096">
    <property type="term" value="F:GTPase activator activity"/>
    <property type="evidence" value="ECO:0007669"/>
    <property type="project" value="UniProtKB-KW"/>
</dbReference>
<dbReference type="PANTHER" id="PTHR15711">
    <property type="entry name" value="RAP GTPASE-ACTIVATING PROTEIN"/>
    <property type="match status" value="1"/>
</dbReference>
<evidence type="ECO:0000313" key="6">
    <source>
        <dbReference type="Proteomes" id="UP000653454"/>
    </source>
</evidence>
<evidence type="ECO:0000256" key="3">
    <source>
        <dbReference type="ARBA" id="ARBA00023054"/>
    </source>
</evidence>
<dbReference type="FunFam" id="3.40.50.11210:FF:000002">
    <property type="entry name" value="Signal-induced proliferation-associated 1-like protein 1"/>
    <property type="match status" value="1"/>
</dbReference>
<name>A0A8S4FLT6_PLUXY</name>
<keyword evidence="2" id="KW-0597">Phosphoprotein</keyword>
<sequence length="576" mass="65497">MSCEEERCVSLCYRTARGGVARAAGGWHRPQAAYGLSVLEFPPGQSHWRRGCPYTRSMNPLPVESQDVGALYYRNYFYNQLLVVGVIIAFTARTAGGWHRPQAAYGLSVLEFPPGQSHWRRGCPYTRSMNPLPVESQDVGALYYRNYFYNQPHQNWFGLDEQLGPVAISVKKERVELRRGGADATQPATLLAWQYRLIIRTSELLTLRGSILEDALTSKPGNSSTYSVKELLEYQAPELQTACLRLGVSNNGAEEQLLRLDEQCLTRHYKVGVMYCRAGQSTEEEMYNNQEAGPAFVEFLQTLGQTVRLKDFDKYKAGLDNRTDSTGLYSVYTTYQGCEVMFHVSTMLPYTPNNRQQLLRKRHIGNDIVTIVFQEPGSLPFTPRNIRSQFQHVFVVVRAIDPCSENTHYSIAVSRAKEVPLFGPPIKDGAVYPKGEAFTDLLLAKVINGENAAIQSPKFSAMATRTRQEYLKELARSHVTATALDTHQKFFQRQEYLKELARSHVTATALDTHQKFFQRQEYLKELARSHVTATALDTHQKFFQRQEYLKELARSHVTATALDTHQKFYELLCLVL</sequence>
<dbReference type="Pfam" id="PF02145">
    <property type="entry name" value="Rap_GAP"/>
    <property type="match status" value="1"/>
</dbReference>
<proteinExistence type="predicted"/>
<dbReference type="SUPFAM" id="SSF111347">
    <property type="entry name" value="Rap/Ran-GAP"/>
    <property type="match status" value="1"/>
</dbReference>
<dbReference type="GO" id="GO:0051056">
    <property type="term" value="P:regulation of small GTPase mediated signal transduction"/>
    <property type="evidence" value="ECO:0007669"/>
    <property type="project" value="InterPro"/>
</dbReference>
<keyword evidence="6" id="KW-1185">Reference proteome</keyword>
<protein>
    <submittedName>
        <fullName evidence="5">(diamondback moth) hypothetical protein</fullName>
    </submittedName>
</protein>
<dbReference type="InterPro" id="IPR000331">
    <property type="entry name" value="Rap/Ran_GAP_dom"/>
</dbReference>
<reference evidence="5" key="1">
    <citation type="submission" date="2020-11" db="EMBL/GenBank/DDBJ databases">
        <authorList>
            <person name="Whiteford S."/>
        </authorList>
    </citation>
    <scope>NUCLEOTIDE SEQUENCE</scope>
</reference>
<accession>A0A8S4FLT6</accession>
<dbReference type="PANTHER" id="PTHR15711:SF22">
    <property type="entry name" value="RAP-GAP DOMAIN-CONTAINING PROTEIN"/>
    <property type="match status" value="1"/>
</dbReference>
<keyword evidence="3" id="KW-0175">Coiled coil</keyword>
<dbReference type="AlphaFoldDB" id="A0A8S4FLT6"/>